<evidence type="ECO:0000256" key="1">
    <source>
        <dbReference type="SAM" id="MobiDB-lite"/>
    </source>
</evidence>
<dbReference type="VEuPathDB" id="FungiDB:KRP22_1775"/>
<dbReference type="VEuPathDB" id="FungiDB:KRP22_14442"/>
<dbReference type="InterPro" id="IPR056866">
    <property type="entry name" value="Znf_WRKY19"/>
</dbReference>
<accession>H3GIL1</accession>
<dbReference type="PANTHER" id="PTHR31827:SF1">
    <property type="entry name" value="EMB|CAB89363.1"/>
    <property type="match status" value="1"/>
</dbReference>
<name>H3GIL1_PHYRM</name>
<evidence type="ECO:0000313" key="3">
    <source>
        <dbReference type="EnsemblProtists" id="Phyra75907"/>
    </source>
</evidence>
<feature type="domain" description="WRKY19-like zinc finger" evidence="2">
    <location>
        <begin position="199"/>
        <end position="222"/>
    </location>
</feature>
<dbReference type="HOGENOM" id="CLU_044935_2_0_1"/>
<sequence>MSGKSDIAFLLNPQSSNDGNQNMMTPTSPPPPTFQRLMDVARSPDAPVMSSLILLGSCIAPLEKRSIAGKKGSVPVFSLSAVSEVTSNCAVDDETKFQQEATTPKDGTPATKAKARVGRKRIRKNRSLPCQVENCTNNAVYRGCCVRHGGGSRCTVSGCSNRAKLYKLCFQHGGFKTCATEGCTRKSKRYGLCWSHGGGRICVIPDCIKVSTQDGLCWAHGGGNRCKLEGCSRRSYQKYGYYCVDHTCLKDPSDEDHLRKHH</sequence>
<dbReference type="AlphaFoldDB" id="H3GIL1"/>
<feature type="domain" description="WRKY19-like zinc finger" evidence="2">
    <location>
        <begin position="130"/>
        <end position="150"/>
    </location>
</feature>
<organism evidence="3 4">
    <name type="scientific">Phytophthora ramorum</name>
    <name type="common">Sudden oak death agent</name>
    <dbReference type="NCBI Taxonomy" id="164328"/>
    <lineage>
        <taxon>Eukaryota</taxon>
        <taxon>Sar</taxon>
        <taxon>Stramenopiles</taxon>
        <taxon>Oomycota</taxon>
        <taxon>Peronosporomycetes</taxon>
        <taxon>Peronosporales</taxon>
        <taxon>Peronosporaceae</taxon>
        <taxon>Phytophthora</taxon>
    </lineage>
</organism>
<feature type="compositionally biased region" description="Polar residues" evidence="1">
    <location>
        <begin position="12"/>
        <end position="24"/>
    </location>
</feature>
<dbReference type="PANTHER" id="PTHR31827">
    <property type="entry name" value="EMB|CAB89363.1"/>
    <property type="match status" value="1"/>
</dbReference>
<evidence type="ECO:0000313" key="4">
    <source>
        <dbReference type="Proteomes" id="UP000005238"/>
    </source>
</evidence>
<feature type="region of interest" description="Disordered" evidence="1">
    <location>
        <begin position="1"/>
        <end position="28"/>
    </location>
</feature>
<dbReference type="EMBL" id="DS566012">
    <property type="status" value="NOT_ANNOTATED_CDS"/>
    <property type="molecule type" value="Genomic_DNA"/>
</dbReference>
<reference evidence="3" key="2">
    <citation type="submission" date="2015-06" db="UniProtKB">
        <authorList>
            <consortium name="EnsemblProtists"/>
        </authorList>
    </citation>
    <scope>IDENTIFICATION</scope>
    <source>
        <strain evidence="3">Pr102</strain>
    </source>
</reference>
<dbReference type="InParanoid" id="H3GIL1"/>
<reference evidence="4" key="1">
    <citation type="journal article" date="2006" name="Science">
        <title>Phytophthora genome sequences uncover evolutionary origins and mechanisms of pathogenesis.</title>
        <authorList>
            <person name="Tyler B.M."/>
            <person name="Tripathy S."/>
            <person name="Zhang X."/>
            <person name="Dehal P."/>
            <person name="Jiang R.H."/>
            <person name="Aerts A."/>
            <person name="Arredondo F.D."/>
            <person name="Baxter L."/>
            <person name="Bensasson D."/>
            <person name="Beynon J.L."/>
            <person name="Chapman J."/>
            <person name="Damasceno C.M."/>
            <person name="Dorrance A.E."/>
            <person name="Dou D."/>
            <person name="Dickerman A.W."/>
            <person name="Dubchak I.L."/>
            <person name="Garbelotto M."/>
            <person name="Gijzen M."/>
            <person name="Gordon S.G."/>
            <person name="Govers F."/>
            <person name="Grunwald N.J."/>
            <person name="Huang W."/>
            <person name="Ivors K.L."/>
            <person name="Jones R.W."/>
            <person name="Kamoun S."/>
            <person name="Krampis K."/>
            <person name="Lamour K.H."/>
            <person name="Lee M.K."/>
            <person name="McDonald W.H."/>
            <person name="Medina M."/>
            <person name="Meijer H.J."/>
            <person name="Nordberg E.K."/>
            <person name="Maclean D.J."/>
            <person name="Ospina-Giraldo M.D."/>
            <person name="Morris P.F."/>
            <person name="Phuntumart V."/>
            <person name="Putnam N.H."/>
            <person name="Rash S."/>
            <person name="Rose J.K."/>
            <person name="Sakihama Y."/>
            <person name="Salamov A.A."/>
            <person name="Savidor A."/>
            <person name="Scheuring C.F."/>
            <person name="Smith B.M."/>
            <person name="Sobral B.W."/>
            <person name="Terry A."/>
            <person name="Torto-Alalibo T.A."/>
            <person name="Win J."/>
            <person name="Xu Z."/>
            <person name="Zhang H."/>
            <person name="Grigoriev I.V."/>
            <person name="Rokhsar D.S."/>
            <person name="Boore J.L."/>
        </authorList>
    </citation>
    <scope>NUCLEOTIDE SEQUENCE [LARGE SCALE GENOMIC DNA]</scope>
    <source>
        <strain evidence="4">Pr102</strain>
    </source>
</reference>
<dbReference type="VEuPathDB" id="FungiDB:KRP23_4303"/>
<feature type="domain" description="WRKY19-like zinc finger" evidence="2">
    <location>
        <begin position="176"/>
        <end position="198"/>
    </location>
</feature>
<dbReference type="Pfam" id="PF24906">
    <property type="entry name" value="Zf_WRKY19"/>
    <property type="match status" value="3"/>
</dbReference>
<dbReference type="EnsemblProtists" id="Phyra75907">
    <property type="protein sequence ID" value="Phyra75907"/>
    <property type="gene ID" value="Phyra75907"/>
</dbReference>
<protein>
    <recommendedName>
        <fullName evidence="2">WRKY19-like zinc finger domain-containing protein</fullName>
    </recommendedName>
</protein>
<evidence type="ECO:0000259" key="2">
    <source>
        <dbReference type="Pfam" id="PF24906"/>
    </source>
</evidence>
<keyword evidence="4" id="KW-1185">Reference proteome</keyword>
<proteinExistence type="predicted"/>
<dbReference type="Proteomes" id="UP000005238">
    <property type="component" value="Unassembled WGS sequence"/>
</dbReference>
<dbReference type="eggNOG" id="ENOG502S51N">
    <property type="taxonomic scope" value="Eukaryota"/>
</dbReference>